<reference evidence="4 5" key="1">
    <citation type="submission" date="2017-08" db="EMBL/GenBank/DDBJ databases">
        <title>Infants hospitalized years apart are colonized by the same room-sourced microbial strains.</title>
        <authorList>
            <person name="Brooks B."/>
            <person name="Olm M.R."/>
            <person name="Firek B.A."/>
            <person name="Baker R."/>
            <person name="Thomas B.C."/>
            <person name="Morowitz M.J."/>
            <person name="Banfield J.F."/>
        </authorList>
    </citation>
    <scope>NUCLEOTIDE SEQUENCE [LARGE SCALE GENOMIC DNA]</scope>
    <source>
        <strain evidence="4">S2_005_002_R2_33</strain>
    </source>
</reference>
<dbReference type="InterPro" id="IPR017439">
    <property type="entry name" value="Amidohydrolase"/>
</dbReference>
<sequence length="534" mass="56642">MRGKTASLALAAALAGTALGAAPASAAADPAVKQEVAAAVEAQRKQIQVMVDQIYSFAEPGFQEQKTSEYLIGILEKNGFTVQRGIAGVPTAFTASWGKGGPKIALGSDIDGLLGISQVPGVAEVKPVVEGAPGHGEGHNSGMPLMVAAAIAAKQVMQKHGIEGQLMLWPGVAEELLGTKAYYVRAGMFKDVDVSIFAHVGTGFGTGWGDLGLNGMISVQYDFTGKTAHSAAMPWDGRSALDGVELMDVMWNFRREHLPLTQRSHNVIVEGGGQPNVVPAHASDWYYFRERDFAALRGLYETGNTISEAAALATGTKVTRKVLGFAAPNYANRPLAEALQANIETVGVPQWSAADQGFARAVQTRNGLKQEPLPDKVTPLSTPETRTGPGLGASDDIGDVMWTVPTVTISYPANIPNVIFHHSTAAMAMATPIAHKGTVVGAKAVAMTILDIATTPQLVTEAKTWFTNVQLKGQKYDPLIAATDMPAIDRNARVMKQFRPEMQGTYYDPAKYDSYLQQLGIDYAKYAGDSGAGK</sequence>
<dbReference type="Proteomes" id="UP000249082">
    <property type="component" value="Unassembled WGS sequence"/>
</dbReference>
<dbReference type="Gene3D" id="3.40.630.10">
    <property type="entry name" value="Zn peptidases"/>
    <property type="match status" value="2"/>
</dbReference>
<dbReference type="GO" id="GO:0016805">
    <property type="term" value="F:dipeptidase activity"/>
    <property type="evidence" value="ECO:0007669"/>
    <property type="project" value="TreeGrafter"/>
</dbReference>
<protein>
    <submittedName>
        <fullName evidence="4">Amidohydrolase</fullName>
    </submittedName>
</protein>
<dbReference type="GO" id="GO:0071713">
    <property type="term" value="F:para-aminobenzoyl-glutamate hydrolase activity"/>
    <property type="evidence" value="ECO:0007669"/>
    <property type="project" value="TreeGrafter"/>
</dbReference>
<dbReference type="SUPFAM" id="SSF55031">
    <property type="entry name" value="Bacterial exopeptidase dimerisation domain"/>
    <property type="match status" value="1"/>
</dbReference>
<keyword evidence="2" id="KW-0732">Signal</keyword>
<dbReference type="InterPro" id="IPR011650">
    <property type="entry name" value="Peptidase_M20_dimer"/>
</dbReference>
<accession>A0A2W5NI56</accession>
<evidence type="ECO:0000313" key="5">
    <source>
        <dbReference type="Proteomes" id="UP000249082"/>
    </source>
</evidence>
<evidence type="ECO:0000313" key="4">
    <source>
        <dbReference type="EMBL" id="PZQ53152.1"/>
    </source>
</evidence>
<dbReference type="SUPFAM" id="SSF53187">
    <property type="entry name" value="Zn-dependent exopeptidases"/>
    <property type="match status" value="1"/>
</dbReference>
<feature type="chain" id="PRO_5016043899" evidence="2">
    <location>
        <begin position="27"/>
        <end position="534"/>
    </location>
</feature>
<evidence type="ECO:0000256" key="2">
    <source>
        <dbReference type="SAM" id="SignalP"/>
    </source>
</evidence>
<dbReference type="GO" id="GO:0046657">
    <property type="term" value="P:folic acid catabolic process"/>
    <property type="evidence" value="ECO:0007669"/>
    <property type="project" value="TreeGrafter"/>
</dbReference>
<evidence type="ECO:0000259" key="3">
    <source>
        <dbReference type="Pfam" id="PF07687"/>
    </source>
</evidence>
<keyword evidence="4" id="KW-0378">Hydrolase</keyword>
<proteinExistence type="predicted"/>
<dbReference type="PANTHER" id="PTHR30575:SF0">
    <property type="entry name" value="XAA-ARG DIPEPTIDASE"/>
    <property type="match status" value="1"/>
</dbReference>
<dbReference type="InterPro" id="IPR052030">
    <property type="entry name" value="Peptidase_M20/M20A_hydrolases"/>
</dbReference>
<evidence type="ECO:0000256" key="1">
    <source>
        <dbReference type="SAM" id="MobiDB-lite"/>
    </source>
</evidence>
<feature type="domain" description="Peptidase M20 dimerisation" evidence="3">
    <location>
        <begin position="212"/>
        <end position="299"/>
    </location>
</feature>
<comment type="caution">
    <text evidence="4">The sequence shown here is derived from an EMBL/GenBank/DDBJ whole genome shotgun (WGS) entry which is preliminary data.</text>
</comment>
<gene>
    <name evidence="4" type="ORF">DI555_17555</name>
</gene>
<organism evidence="4 5">
    <name type="scientific">Novosphingobium pentaromativorans</name>
    <dbReference type="NCBI Taxonomy" id="205844"/>
    <lineage>
        <taxon>Bacteria</taxon>
        <taxon>Pseudomonadati</taxon>
        <taxon>Pseudomonadota</taxon>
        <taxon>Alphaproteobacteria</taxon>
        <taxon>Sphingomonadales</taxon>
        <taxon>Sphingomonadaceae</taxon>
        <taxon>Novosphingobium</taxon>
    </lineage>
</organism>
<name>A0A2W5NI56_9SPHN</name>
<dbReference type="PANTHER" id="PTHR30575">
    <property type="entry name" value="PEPTIDASE M20"/>
    <property type="match status" value="1"/>
</dbReference>
<feature type="signal peptide" evidence="2">
    <location>
        <begin position="1"/>
        <end position="26"/>
    </location>
</feature>
<dbReference type="AlphaFoldDB" id="A0A2W5NI56"/>
<dbReference type="InterPro" id="IPR036264">
    <property type="entry name" value="Bact_exopeptidase_dim_dom"/>
</dbReference>
<dbReference type="EMBL" id="QFPX01000018">
    <property type="protein sequence ID" value="PZQ53152.1"/>
    <property type="molecule type" value="Genomic_DNA"/>
</dbReference>
<dbReference type="Pfam" id="PF07687">
    <property type="entry name" value="M20_dimer"/>
    <property type="match status" value="1"/>
</dbReference>
<feature type="region of interest" description="Disordered" evidence="1">
    <location>
        <begin position="366"/>
        <end position="394"/>
    </location>
</feature>
<dbReference type="Gene3D" id="3.30.70.360">
    <property type="match status" value="1"/>
</dbReference>
<dbReference type="GO" id="GO:0005737">
    <property type="term" value="C:cytoplasm"/>
    <property type="evidence" value="ECO:0007669"/>
    <property type="project" value="TreeGrafter"/>
</dbReference>
<dbReference type="NCBIfam" id="TIGR01891">
    <property type="entry name" value="amidohydrolases"/>
    <property type="match status" value="1"/>
</dbReference>